<dbReference type="SUPFAM" id="SSF69322">
    <property type="entry name" value="Tricorn protease domain 2"/>
    <property type="match status" value="1"/>
</dbReference>
<keyword evidence="2" id="KW-1185">Reference proteome</keyword>
<comment type="caution">
    <text evidence="1">The sequence shown here is derived from an EMBL/GenBank/DDBJ whole genome shotgun (WGS) entry which is preliminary data.</text>
</comment>
<accession>A0ABP8M2J7</accession>
<name>A0ABP8M2J7_9BACT</name>
<dbReference type="EMBL" id="BAABEY010000025">
    <property type="protein sequence ID" value="GAA4441322.1"/>
    <property type="molecule type" value="Genomic_DNA"/>
</dbReference>
<evidence type="ECO:0000313" key="1">
    <source>
        <dbReference type="EMBL" id="GAA4441322.1"/>
    </source>
</evidence>
<reference evidence="2" key="1">
    <citation type="journal article" date="2019" name="Int. J. Syst. Evol. Microbiol.">
        <title>The Global Catalogue of Microorganisms (GCM) 10K type strain sequencing project: providing services to taxonomists for standard genome sequencing and annotation.</title>
        <authorList>
            <consortium name="The Broad Institute Genomics Platform"/>
            <consortium name="The Broad Institute Genome Sequencing Center for Infectious Disease"/>
            <person name="Wu L."/>
            <person name="Ma J."/>
        </authorList>
    </citation>
    <scope>NUCLEOTIDE SEQUENCE [LARGE SCALE GENOMIC DNA]</scope>
    <source>
        <strain evidence="2">JCM 31920</strain>
    </source>
</reference>
<gene>
    <name evidence="1" type="ORF">GCM10023091_26420</name>
</gene>
<sequence>MRGENDSASVLYRDLPVVSLATGTLSIIKWFNQDPEQVNTFLKGKSITYAFHPLAGDRMGIVIYLPVNSKLEEKWLDNPKAGSVRVNSHNFQGQTVTDISNDKSEVLFSYILKDDYLIVSQHGELIEDVIRNAKSGNSARNSALKLLEPVTEGASHLSIYTNGPQWREFVLPTGLQPNVAAFLDLVPDQLGFHLQKGTPAQKLRFSSAANKIPENTYHLLTEAREGTPFSNTDYISQHTTHMIRLAVKDEEGFRSDYRKWLKNRKTLPALSALDKISGDEITPFYQEIGPEVILCINENSGGLTDSKLTLVKFGDFDKVRPALQKIVSKYGPGANHKTAIQGYEVYPILIPDLMEGLFGPLFKGFQESYVTFIPPYLVVGNNSATIRNYLIDYENQSTWTHSPDLDSTDYQGETSAQLMLFSNMNKVRAGLSTGRKGLKSSLDEVATTILSYNRSGKSAQVSLEINYNSSKKAESRSELTSDLVWKDVFPTVFSAMAGLSEPFPAILLTDSKNQLIEITSDPAAKPRILAELDGPMIGRAYRADFLNIGRPQRIVSTATTLYVLDEDDKGIITLLADPLPFQITSIDRMNDSRESSARFMLRGRDQNLYVWERVHQPPVKLAVKGSFDGVLSPVVSFARGNENHFIVTQRNGRVFVLDEKGNIVPGFPFDMLSGIGGAFAAIQSNGKGLAIQGVSNLGDFVKVGTEGQTLERRQLLIPEGGCTFSTLFDENALDWLLLRQTKSRAAILQKDGSEIFEVVNLKPGFSIRYHHFGSDNRFISVVSGGFVSIFDFAGNRIGDAPMPCQGALGLTFTGSKRTLSVFSQVEGKIQVWTIKLG</sequence>
<evidence type="ECO:0000313" key="2">
    <source>
        <dbReference type="Proteomes" id="UP001501508"/>
    </source>
</evidence>
<dbReference type="Proteomes" id="UP001501508">
    <property type="component" value="Unassembled WGS sequence"/>
</dbReference>
<organism evidence="1 2">
    <name type="scientific">Ravibacter arvi</name>
    <dbReference type="NCBI Taxonomy" id="2051041"/>
    <lineage>
        <taxon>Bacteria</taxon>
        <taxon>Pseudomonadati</taxon>
        <taxon>Bacteroidota</taxon>
        <taxon>Cytophagia</taxon>
        <taxon>Cytophagales</taxon>
        <taxon>Spirosomataceae</taxon>
        <taxon>Ravibacter</taxon>
    </lineage>
</organism>
<proteinExistence type="predicted"/>
<protein>
    <submittedName>
        <fullName evidence="1">Uncharacterized protein</fullName>
    </submittedName>
</protein>